<keyword evidence="4 8" id="KW-0812">Transmembrane</keyword>
<name>A0A3N4UWK7_9RHOB</name>
<dbReference type="PANTHER" id="PTHR30561">
    <property type="entry name" value="SMR FAMILY PROTON-DEPENDENT DRUG EFFLUX TRANSPORTER SUGE"/>
    <property type="match status" value="1"/>
</dbReference>
<evidence type="ECO:0000256" key="8">
    <source>
        <dbReference type="RuleBase" id="RU003942"/>
    </source>
</evidence>
<dbReference type="InterPro" id="IPR000390">
    <property type="entry name" value="Small_drug/metabolite_transptr"/>
</dbReference>
<evidence type="ECO:0000256" key="6">
    <source>
        <dbReference type="ARBA" id="ARBA00023136"/>
    </source>
</evidence>
<dbReference type="GO" id="GO:1990961">
    <property type="term" value="P:xenobiotic detoxification by transmembrane export across the plasma membrane"/>
    <property type="evidence" value="ECO:0007669"/>
    <property type="project" value="UniProtKB-ARBA"/>
</dbReference>
<keyword evidence="5 9" id="KW-1133">Transmembrane helix</keyword>
<dbReference type="SUPFAM" id="SSF103481">
    <property type="entry name" value="Multidrug resistance efflux transporter EmrE"/>
    <property type="match status" value="1"/>
</dbReference>
<feature type="transmembrane region" description="Helical" evidence="9">
    <location>
        <begin position="33"/>
        <end position="52"/>
    </location>
</feature>
<evidence type="ECO:0000256" key="2">
    <source>
        <dbReference type="ARBA" id="ARBA00022448"/>
    </source>
</evidence>
<keyword evidence="2" id="KW-0813">Transport</keyword>
<feature type="transmembrane region" description="Helical" evidence="9">
    <location>
        <begin position="59"/>
        <end position="80"/>
    </location>
</feature>
<dbReference type="Pfam" id="PF00893">
    <property type="entry name" value="Multi_Drug_Res"/>
    <property type="match status" value="1"/>
</dbReference>
<keyword evidence="3" id="KW-1003">Cell membrane</keyword>
<dbReference type="EMBL" id="RKQK01000001">
    <property type="protein sequence ID" value="RPE71941.1"/>
    <property type="molecule type" value="Genomic_DNA"/>
</dbReference>
<dbReference type="FunFam" id="1.10.3730.20:FF:000001">
    <property type="entry name" value="Quaternary ammonium compound resistance transporter SugE"/>
    <property type="match status" value="1"/>
</dbReference>
<dbReference type="GO" id="GO:0015199">
    <property type="term" value="F:amino-acid betaine transmembrane transporter activity"/>
    <property type="evidence" value="ECO:0007669"/>
    <property type="project" value="TreeGrafter"/>
</dbReference>
<comment type="caution">
    <text evidence="10">The sequence shown here is derived from an EMBL/GenBank/DDBJ whole genome shotgun (WGS) entry which is preliminary data.</text>
</comment>
<dbReference type="PANTHER" id="PTHR30561:SF1">
    <property type="entry name" value="MULTIDRUG TRANSPORTER EMRE"/>
    <property type="match status" value="1"/>
</dbReference>
<comment type="subcellular location">
    <subcellularLocation>
        <location evidence="1 8">Cell membrane</location>
        <topology evidence="1 8">Multi-pass membrane protein</topology>
    </subcellularLocation>
</comment>
<accession>A0A3N4UWK7</accession>
<dbReference type="InterPro" id="IPR045324">
    <property type="entry name" value="Small_multidrug_res"/>
</dbReference>
<protein>
    <submittedName>
        <fullName evidence="10">Small multidrug resistance pump</fullName>
    </submittedName>
</protein>
<evidence type="ECO:0000256" key="1">
    <source>
        <dbReference type="ARBA" id="ARBA00004651"/>
    </source>
</evidence>
<dbReference type="InterPro" id="IPR037185">
    <property type="entry name" value="EmrE-like"/>
</dbReference>
<evidence type="ECO:0000313" key="10">
    <source>
        <dbReference type="EMBL" id="RPE71941.1"/>
    </source>
</evidence>
<organism evidence="10 11">
    <name type="scientific">Pacificibacter maritimus</name>
    <dbReference type="NCBI Taxonomy" id="762213"/>
    <lineage>
        <taxon>Bacteria</taxon>
        <taxon>Pseudomonadati</taxon>
        <taxon>Pseudomonadota</taxon>
        <taxon>Alphaproteobacteria</taxon>
        <taxon>Rhodobacterales</taxon>
        <taxon>Roseobacteraceae</taxon>
        <taxon>Pacificibacter</taxon>
    </lineage>
</organism>
<keyword evidence="11" id="KW-1185">Reference proteome</keyword>
<comment type="similarity">
    <text evidence="7 8">Belongs to the drug/metabolite transporter (DMT) superfamily. Small multidrug resistance (SMR) (TC 2.A.7.1) family.</text>
</comment>
<proteinExistence type="inferred from homology"/>
<evidence type="ECO:0000256" key="7">
    <source>
        <dbReference type="ARBA" id="ARBA00038032"/>
    </source>
</evidence>
<evidence type="ECO:0000256" key="4">
    <source>
        <dbReference type="ARBA" id="ARBA00022692"/>
    </source>
</evidence>
<dbReference type="GO" id="GO:0031460">
    <property type="term" value="P:glycine betaine transport"/>
    <property type="evidence" value="ECO:0007669"/>
    <property type="project" value="TreeGrafter"/>
</dbReference>
<evidence type="ECO:0000256" key="5">
    <source>
        <dbReference type="ARBA" id="ARBA00022989"/>
    </source>
</evidence>
<evidence type="ECO:0000313" key="11">
    <source>
        <dbReference type="Proteomes" id="UP000269689"/>
    </source>
</evidence>
<dbReference type="GO" id="GO:0015297">
    <property type="term" value="F:antiporter activity"/>
    <property type="evidence" value="ECO:0007669"/>
    <property type="project" value="TreeGrafter"/>
</dbReference>
<reference evidence="10 11" key="1">
    <citation type="submission" date="2018-11" db="EMBL/GenBank/DDBJ databases">
        <title>Genomic Encyclopedia of Type Strains, Phase IV (KMG-IV): sequencing the most valuable type-strain genomes for metagenomic binning, comparative biology and taxonomic classification.</title>
        <authorList>
            <person name="Goeker M."/>
        </authorList>
    </citation>
    <scope>NUCLEOTIDE SEQUENCE [LARGE SCALE GENOMIC DNA]</scope>
    <source>
        <strain evidence="10 11">DSM 104731</strain>
    </source>
</reference>
<keyword evidence="6 9" id="KW-0472">Membrane</keyword>
<dbReference type="Proteomes" id="UP000269689">
    <property type="component" value="Unassembled WGS sequence"/>
</dbReference>
<dbReference type="Gene3D" id="1.10.3730.20">
    <property type="match status" value="1"/>
</dbReference>
<gene>
    <name evidence="10" type="ORF">EDD53_1074</name>
</gene>
<dbReference type="AlphaFoldDB" id="A0A3N4UWK7"/>
<evidence type="ECO:0000256" key="9">
    <source>
        <dbReference type="SAM" id="Phobius"/>
    </source>
</evidence>
<feature type="transmembrane region" description="Helical" evidence="9">
    <location>
        <begin position="86"/>
        <end position="105"/>
    </location>
</feature>
<dbReference type="GO" id="GO:0015220">
    <property type="term" value="F:choline transmembrane transporter activity"/>
    <property type="evidence" value="ECO:0007669"/>
    <property type="project" value="TreeGrafter"/>
</dbReference>
<sequence length="111" mass="12323">MLKYYIFLLIAIISEVIATTALARTESFTRLVPSVITVVGYACAFWCLSITLRVMPTGLVYAIWSGMGIVFISAIAWIWFHEKLDFAALLGMGFIVTGVLIVNLFSKSMPH</sequence>
<evidence type="ECO:0000256" key="3">
    <source>
        <dbReference type="ARBA" id="ARBA00022475"/>
    </source>
</evidence>
<dbReference type="GO" id="GO:0005886">
    <property type="term" value="C:plasma membrane"/>
    <property type="evidence" value="ECO:0007669"/>
    <property type="project" value="UniProtKB-SubCell"/>
</dbReference>